<comment type="similarity">
    <text evidence="3">Belongs to the bacterial solute-binding protein SsuA/TauA family.</text>
</comment>
<dbReference type="GO" id="GO:0012505">
    <property type="term" value="C:endomembrane system"/>
    <property type="evidence" value="ECO:0007669"/>
    <property type="project" value="UniProtKB-SubCell"/>
</dbReference>
<dbReference type="GO" id="GO:0042597">
    <property type="term" value="C:periplasmic space"/>
    <property type="evidence" value="ECO:0007669"/>
    <property type="project" value="UniProtKB-SubCell"/>
</dbReference>
<proteinExistence type="inferred from homology"/>
<keyword evidence="5" id="KW-1003">Cell membrane</keyword>
<dbReference type="CDD" id="cd13553">
    <property type="entry name" value="PBP2_NrtA_CpmA_like"/>
    <property type="match status" value="1"/>
</dbReference>
<dbReference type="PANTHER" id="PTHR30024">
    <property type="entry name" value="ALIPHATIC SULFONATES-BINDING PROTEIN-RELATED"/>
    <property type="match status" value="1"/>
</dbReference>
<comment type="caution">
    <text evidence="10">The sequence shown here is derived from an EMBL/GenBank/DDBJ whole genome shotgun (WGS) entry which is preliminary data.</text>
</comment>
<evidence type="ECO:0000313" key="11">
    <source>
        <dbReference type="Proteomes" id="UP000823964"/>
    </source>
</evidence>
<dbReference type="InterPro" id="IPR044527">
    <property type="entry name" value="NrtA/CpmA_ABC-bd_dom"/>
</dbReference>
<gene>
    <name evidence="10" type="ORF">H9862_01045</name>
</gene>
<keyword evidence="6" id="KW-0997">Cell inner membrane</keyword>
<dbReference type="SUPFAM" id="SSF53850">
    <property type="entry name" value="Periplasmic binding protein-like II"/>
    <property type="match status" value="1"/>
</dbReference>
<evidence type="ECO:0000256" key="6">
    <source>
        <dbReference type="ARBA" id="ARBA00022519"/>
    </source>
</evidence>
<evidence type="ECO:0000256" key="1">
    <source>
        <dbReference type="ARBA" id="ARBA00004308"/>
    </source>
</evidence>
<keyword evidence="8" id="KW-0472">Membrane</keyword>
<sequence>MKQALACLLIFCALTFLLGSCQREDPNSRVIRIGCFPNVTHVQGLVARNMARHGEGWFERYLPGYSFEWYTYSAGPTAMEAIFGRTVDLTYVGPSPAINAYSVSAGRDVRLLAGAVNGGAALVIPSDSSIKKPADFRGKSIATPQLGNTQDVSCRAWLRRNGLSCTLEGGGDCRVAPTPNSMQLQLLQQGDVAACWTVEPWVSRLEEMADARIMVEEPDVVTTVLVGRVAWLKNHPDAAAALIRAHRDLTQWIIEHPEEAQQRVQEEITLLTQSEMPMSIVQKAWKRLKLTNDIDVPGLEQFVSDAQAADLISRVPPIEGMLYQPETQEASK</sequence>
<evidence type="ECO:0000313" key="10">
    <source>
        <dbReference type="EMBL" id="HIX19171.1"/>
    </source>
</evidence>
<evidence type="ECO:0000256" key="2">
    <source>
        <dbReference type="ARBA" id="ARBA00004418"/>
    </source>
</evidence>
<keyword evidence="7 9" id="KW-0732">Signal</keyword>
<dbReference type="Gene3D" id="3.40.190.10">
    <property type="entry name" value="Periplasmic binding protein-like II"/>
    <property type="match status" value="2"/>
</dbReference>
<accession>A0A9D1V9R0</accession>
<evidence type="ECO:0000256" key="9">
    <source>
        <dbReference type="SAM" id="SignalP"/>
    </source>
</evidence>
<evidence type="ECO:0000256" key="7">
    <source>
        <dbReference type="ARBA" id="ARBA00022729"/>
    </source>
</evidence>
<dbReference type="Proteomes" id="UP000823964">
    <property type="component" value="Unassembled WGS sequence"/>
</dbReference>
<evidence type="ECO:0000256" key="3">
    <source>
        <dbReference type="ARBA" id="ARBA00010742"/>
    </source>
</evidence>
<dbReference type="EMBL" id="DXFQ01000014">
    <property type="protein sequence ID" value="HIX19171.1"/>
    <property type="molecule type" value="Genomic_DNA"/>
</dbReference>
<feature type="signal peptide" evidence="9">
    <location>
        <begin position="1"/>
        <end position="23"/>
    </location>
</feature>
<dbReference type="AlphaFoldDB" id="A0A9D1V9R0"/>
<dbReference type="PROSITE" id="PS51257">
    <property type="entry name" value="PROKAR_LIPOPROTEIN"/>
    <property type="match status" value="1"/>
</dbReference>
<evidence type="ECO:0000256" key="5">
    <source>
        <dbReference type="ARBA" id="ARBA00022475"/>
    </source>
</evidence>
<dbReference type="PANTHER" id="PTHR30024:SF47">
    <property type="entry name" value="TAURINE-BINDING PERIPLASMIC PROTEIN"/>
    <property type="match status" value="1"/>
</dbReference>
<evidence type="ECO:0000256" key="4">
    <source>
        <dbReference type="ARBA" id="ARBA00022448"/>
    </source>
</evidence>
<reference evidence="10" key="2">
    <citation type="submission" date="2021-04" db="EMBL/GenBank/DDBJ databases">
        <authorList>
            <person name="Gilroy R."/>
        </authorList>
    </citation>
    <scope>NUCLEOTIDE SEQUENCE</scope>
    <source>
        <strain evidence="10">14975</strain>
    </source>
</reference>
<feature type="chain" id="PRO_5038496487" evidence="9">
    <location>
        <begin position="24"/>
        <end position="332"/>
    </location>
</feature>
<keyword evidence="4" id="KW-0813">Transport</keyword>
<reference evidence="10" key="1">
    <citation type="journal article" date="2021" name="PeerJ">
        <title>Extensive microbial diversity within the chicken gut microbiome revealed by metagenomics and culture.</title>
        <authorList>
            <person name="Gilroy R."/>
            <person name="Ravi A."/>
            <person name="Getino M."/>
            <person name="Pursley I."/>
            <person name="Horton D.L."/>
            <person name="Alikhan N.F."/>
            <person name="Baker D."/>
            <person name="Gharbi K."/>
            <person name="Hall N."/>
            <person name="Watson M."/>
            <person name="Adriaenssens E.M."/>
            <person name="Foster-Nyarko E."/>
            <person name="Jarju S."/>
            <person name="Secka A."/>
            <person name="Antonio M."/>
            <person name="Oren A."/>
            <person name="Chaudhuri R.R."/>
            <person name="La Ragione R."/>
            <person name="Hildebrand F."/>
            <person name="Pallen M.J."/>
        </authorList>
    </citation>
    <scope>NUCLEOTIDE SEQUENCE</scope>
    <source>
        <strain evidence="10">14975</strain>
    </source>
</reference>
<comment type="subcellular location">
    <subcellularLocation>
        <location evidence="1">Endomembrane system</location>
    </subcellularLocation>
    <subcellularLocation>
        <location evidence="2">Periplasm</location>
    </subcellularLocation>
</comment>
<protein>
    <submittedName>
        <fullName evidence="10">ABC transporter substrate-binding protein</fullName>
    </submittedName>
</protein>
<evidence type="ECO:0000256" key="8">
    <source>
        <dbReference type="ARBA" id="ARBA00023136"/>
    </source>
</evidence>
<organism evidence="10 11">
    <name type="scientific">Candidatus Akkermansia intestinigallinarum</name>
    <dbReference type="NCBI Taxonomy" id="2838431"/>
    <lineage>
        <taxon>Bacteria</taxon>
        <taxon>Pseudomonadati</taxon>
        <taxon>Verrucomicrobiota</taxon>
        <taxon>Verrucomicrobiia</taxon>
        <taxon>Verrucomicrobiales</taxon>
        <taxon>Akkermansiaceae</taxon>
        <taxon>Akkermansia</taxon>
    </lineage>
</organism>
<name>A0A9D1V9R0_9BACT</name>
<dbReference type="Pfam" id="PF13379">
    <property type="entry name" value="NMT1_2"/>
    <property type="match status" value="1"/>
</dbReference>